<dbReference type="Gene3D" id="2.60.40.1120">
    <property type="entry name" value="Carboxypeptidase-like, regulatory domain"/>
    <property type="match status" value="1"/>
</dbReference>
<feature type="chain" id="PRO_5015686198" description="Outer membrane protein beta-barrel domain-containing protein" evidence="4">
    <location>
        <begin position="21"/>
        <end position="804"/>
    </location>
</feature>
<dbReference type="SUPFAM" id="SSF49478">
    <property type="entry name" value="Cna protein B-type domain"/>
    <property type="match status" value="1"/>
</dbReference>
<gene>
    <name evidence="6" type="ORF">CJD36_018610</name>
</gene>
<reference evidence="6 7" key="1">
    <citation type="submission" date="2018-01" db="EMBL/GenBank/DDBJ databases">
        <title>A novel member of the phylum Bacteroidetes isolated from glacier ice.</title>
        <authorList>
            <person name="Liu Q."/>
            <person name="Xin Y.-H."/>
        </authorList>
    </citation>
    <scope>NUCLEOTIDE SEQUENCE [LARGE SCALE GENOMIC DNA]</scope>
    <source>
        <strain evidence="6 7">RB1R16</strain>
    </source>
</reference>
<evidence type="ECO:0000313" key="6">
    <source>
        <dbReference type="EMBL" id="PQJ09262.1"/>
    </source>
</evidence>
<comment type="caution">
    <text evidence="6">The sequence shown here is derived from an EMBL/GenBank/DDBJ whole genome shotgun (WGS) entry which is preliminary data.</text>
</comment>
<feature type="domain" description="Outer membrane protein beta-barrel" evidence="5">
    <location>
        <begin position="379"/>
        <end position="781"/>
    </location>
</feature>
<proteinExistence type="predicted"/>
<accession>A0A2S7SQT6</accession>
<feature type="signal peptide" evidence="4">
    <location>
        <begin position="1"/>
        <end position="20"/>
    </location>
</feature>
<name>A0A2S7SQT6_9BACT</name>
<evidence type="ECO:0000256" key="4">
    <source>
        <dbReference type="SAM" id="SignalP"/>
    </source>
</evidence>
<dbReference type="AlphaFoldDB" id="A0A2S7SQT6"/>
<keyword evidence="4" id="KW-0732">Signal</keyword>
<protein>
    <recommendedName>
        <fullName evidence="5">Outer membrane protein beta-barrel domain-containing protein</fullName>
    </recommendedName>
</protein>
<evidence type="ECO:0000259" key="5">
    <source>
        <dbReference type="Pfam" id="PF14905"/>
    </source>
</evidence>
<dbReference type="InterPro" id="IPR037066">
    <property type="entry name" value="Plug_dom_sf"/>
</dbReference>
<dbReference type="OrthoDB" id="905812at2"/>
<keyword evidence="3" id="KW-0998">Cell outer membrane</keyword>
<dbReference type="PANTHER" id="PTHR40980:SF4">
    <property type="entry name" value="TONB-DEPENDENT RECEPTOR-LIKE BETA-BARREL DOMAIN-CONTAINING PROTEIN"/>
    <property type="match status" value="1"/>
</dbReference>
<organism evidence="6 7">
    <name type="scientific">Flavipsychrobacter stenotrophus</name>
    <dbReference type="NCBI Taxonomy" id="2077091"/>
    <lineage>
        <taxon>Bacteria</taxon>
        <taxon>Pseudomonadati</taxon>
        <taxon>Bacteroidota</taxon>
        <taxon>Chitinophagia</taxon>
        <taxon>Chitinophagales</taxon>
        <taxon>Chitinophagaceae</taxon>
        <taxon>Flavipsychrobacter</taxon>
    </lineage>
</organism>
<dbReference type="RefSeq" id="WP_105040713.1">
    <property type="nucleotide sequence ID" value="NZ_PPSL01000006.1"/>
</dbReference>
<keyword evidence="2" id="KW-0472">Membrane</keyword>
<dbReference type="Gene3D" id="2.40.170.20">
    <property type="entry name" value="TonB-dependent receptor, beta-barrel domain"/>
    <property type="match status" value="1"/>
</dbReference>
<evidence type="ECO:0000256" key="2">
    <source>
        <dbReference type="ARBA" id="ARBA00023136"/>
    </source>
</evidence>
<dbReference type="Pfam" id="PF14905">
    <property type="entry name" value="OMP_b-brl_3"/>
    <property type="match status" value="1"/>
</dbReference>
<evidence type="ECO:0000313" key="7">
    <source>
        <dbReference type="Proteomes" id="UP000239872"/>
    </source>
</evidence>
<dbReference type="SUPFAM" id="SSF56935">
    <property type="entry name" value="Porins"/>
    <property type="match status" value="1"/>
</dbReference>
<dbReference type="Pfam" id="PF13620">
    <property type="entry name" value="CarboxypepD_reg"/>
    <property type="match status" value="1"/>
</dbReference>
<dbReference type="InterPro" id="IPR041700">
    <property type="entry name" value="OMP_b-brl_3"/>
</dbReference>
<evidence type="ECO:0000256" key="3">
    <source>
        <dbReference type="ARBA" id="ARBA00023237"/>
    </source>
</evidence>
<dbReference type="PANTHER" id="PTHR40980">
    <property type="entry name" value="PLUG DOMAIN-CONTAINING PROTEIN"/>
    <property type="match status" value="1"/>
</dbReference>
<evidence type="ECO:0000256" key="1">
    <source>
        <dbReference type="ARBA" id="ARBA00004442"/>
    </source>
</evidence>
<dbReference type="Gene3D" id="2.170.130.10">
    <property type="entry name" value="TonB-dependent receptor, plug domain"/>
    <property type="match status" value="1"/>
</dbReference>
<dbReference type="EMBL" id="PPSL01000006">
    <property type="protein sequence ID" value="PQJ09262.1"/>
    <property type="molecule type" value="Genomic_DNA"/>
</dbReference>
<dbReference type="GO" id="GO:0009279">
    <property type="term" value="C:cell outer membrane"/>
    <property type="evidence" value="ECO:0007669"/>
    <property type="project" value="UniProtKB-SubCell"/>
</dbReference>
<dbReference type="Proteomes" id="UP000239872">
    <property type="component" value="Unassembled WGS sequence"/>
</dbReference>
<sequence length="804" mass="89150">MHRFSVLLCLLFCIVFRSVADGAIISGKVMEQDKALSSVSVFLLNAADSSWVKTELTDDKGQYTFSDVTIGNYLLSISLVGYGAVMQELVVKDAATYTTDILLHKSNGTLAEATVSARRPFIEMVLGKLVVNVEGSSSAIGNNALELLRRLPGLSVDQAGNISMHGKQGVLVLINDRPTYLSGDQLAEYLKSMSAAEIAQLELVTQPGAKYDAAGNVGVINLKLKKNKKLGVSGNASLTLGQGVYSNEHGSLMLNYKKNKLNLSLNATDVHATGFADFTDNQYFIDAVTGNVQASSFIHSTPKEKFSITTLRLSADYDLTEKTTIGISARGAYHPNDMTSHVFATRYDNLTNTISYNDILNPDGFIRKDVTTNAYLSHKFSGASSLDVNLDYLTYGNDYRQDFTNATLNDQMKASSPALMLKSKQQSIINVVSAKVDYTYAFKNGIRLEAGAKSSLVKTDNDAGFSLLQNNNWVNDTSRSNRFVYKENINAVYAAAAKDMNDKWNARVGLRAEQTIADGLQHVHSDHFSRNYLSLFPTAFIGYKADSNNQFELNYGRRIDRPGYKLLNPFIYYSFQYNYTAGNPYLQPQYTNSIELKHSYKNMIITALSLAQTKDVMSEVVLADNATRIIYGTNKNIGENRMADLSIAFNKDVTKWWSLNLTADGYYLYYSGMVANNNIVNDGVGWNTSMFSQFDLGKGWRAEAQVYYTSKYVSSVMGTSGDYIYTSAGVSKRIGDHINIKASLEDPFYLSKFTSHNVLNNFRSDSRTRIASQMAYLSFTYNFGNGQARQHNNALEEKGRMKVD</sequence>
<comment type="subcellular location">
    <subcellularLocation>
        <location evidence="1">Cell outer membrane</location>
    </subcellularLocation>
</comment>
<dbReference type="InterPro" id="IPR036942">
    <property type="entry name" value="Beta-barrel_TonB_sf"/>
</dbReference>
<keyword evidence="7" id="KW-1185">Reference proteome</keyword>